<evidence type="ECO:0000256" key="2">
    <source>
        <dbReference type="ARBA" id="ARBA00022527"/>
    </source>
</evidence>
<feature type="domain" description="Protein kinase" evidence="9">
    <location>
        <begin position="1"/>
        <end position="90"/>
    </location>
</feature>
<dbReference type="InterPro" id="IPR051420">
    <property type="entry name" value="Ser_Thr_Kinases_DiverseReg"/>
</dbReference>
<evidence type="ECO:0000256" key="7">
    <source>
        <dbReference type="ARBA" id="ARBA00047899"/>
    </source>
</evidence>
<gene>
    <name evidence="10" type="ORF">GOBAR_AA11784</name>
</gene>
<dbReference type="PANTHER" id="PTHR48005">
    <property type="entry name" value="LEUCINE RICH REPEAT KINASE 2"/>
    <property type="match status" value="1"/>
</dbReference>
<evidence type="ECO:0000313" key="10">
    <source>
        <dbReference type="EMBL" id="PPS08851.1"/>
    </source>
</evidence>
<keyword evidence="4" id="KW-0547">Nucleotide-binding</keyword>
<evidence type="ECO:0000256" key="5">
    <source>
        <dbReference type="ARBA" id="ARBA00022777"/>
    </source>
</evidence>
<evidence type="ECO:0000259" key="9">
    <source>
        <dbReference type="PROSITE" id="PS50011"/>
    </source>
</evidence>
<comment type="catalytic activity">
    <reaction evidence="8">
        <text>L-seryl-[protein] + ATP = O-phospho-L-seryl-[protein] + ADP + H(+)</text>
        <dbReference type="Rhea" id="RHEA:17989"/>
        <dbReference type="Rhea" id="RHEA-COMP:9863"/>
        <dbReference type="Rhea" id="RHEA-COMP:11604"/>
        <dbReference type="ChEBI" id="CHEBI:15378"/>
        <dbReference type="ChEBI" id="CHEBI:29999"/>
        <dbReference type="ChEBI" id="CHEBI:30616"/>
        <dbReference type="ChEBI" id="CHEBI:83421"/>
        <dbReference type="ChEBI" id="CHEBI:456216"/>
        <dbReference type="EC" id="2.7.11.1"/>
    </reaction>
</comment>
<reference evidence="10 11" key="1">
    <citation type="submission" date="2015-01" db="EMBL/GenBank/DDBJ databases">
        <title>Genome of allotetraploid Gossypium barbadense reveals genomic plasticity and fiber elongation in cotton evolution.</title>
        <authorList>
            <person name="Chen X."/>
            <person name="Liu X."/>
            <person name="Zhao B."/>
            <person name="Zheng H."/>
            <person name="Hu Y."/>
            <person name="Lu G."/>
            <person name="Yang C."/>
            <person name="Chen J."/>
            <person name="Shan C."/>
            <person name="Zhang L."/>
            <person name="Zhou Y."/>
            <person name="Wang L."/>
            <person name="Guo W."/>
            <person name="Bai Y."/>
            <person name="Ruan J."/>
            <person name="Shangguan X."/>
            <person name="Mao Y."/>
            <person name="Jiang J."/>
            <person name="Zhu Y."/>
            <person name="Lei J."/>
            <person name="Kang H."/>
            <person name="Chen S."/>
            <person name="He X."/>
            <person name="Wang R."/>
            <person name="Wang Y."/>
            <person name="Chen J."/>
            <person name="Wang L."/>
            <person name="Yu S."/>
            <person name="Wang B."/>
            <person name="Wei J."/>
            <person name="Song S."/>
            <person name="Lu X."/>
            <person name="Gao Z."/>
            <person name="Gu W."/>
            <person name="Deng X."/>
            <person name="Ma D."/>
            <person name="Wang S."/>
            <person name="Liang W."/>
            <person name="Fang L."/>
            <person name="Cai C."/>
            <person name="Zhu X."/>
            <person name="Zhou B."/>
            <person name="Zhang Y."/>
            <person name="Chen Z."/>
            <person name="Xu S."/>
            <person name="Zhu R."/>
            <person name="Wang S."/>
            <person name="Zhang T."/>
            <person name="Zhao G."/>
        </authorList>
    </citation>
    <scope>NUCLEOTIDE SEQUENCE [LARGE SCALE GENOMIC DNA]</scope>
    <source>
        <strain evidence="11">cv. Xinhai21</strain>
        <tissue evidence="10">Leaf</tissue>
    </source>
</reference>
<dbReference type="Proteomes" id="UP000239757">
    <property type="component" value="Unassembled WGS sequence"/>
</dbReference>
<keyword evidence="6" id="KW-0067">ATP-binding</keyword>
<dbReference type="EC" id="2.7.11.1" evidence="1"/>
<dbReference type="PANTHER" id="PTHR48005:SF92">
    <property type="entry name" value="REPEAT RECEPTOR-LIKE PROTEIN KINASE FAMILY PROTEIN, PUTATIVE-RELATED"/>
    <property type="match status" value="1"/>
</dbReference>
<dbReference type="GO" id="GO:0004674">
    <property type="term" value="F:protein serine/threonine kinase activity"/>
    <property type="evidence" value="ECO:0007669"/>
    <property type="project" value="UniProtKB-KW"/>
</dbReference>
<keyword evidence="5" id="KW-0418">Kinase</keyword>
<protein>
    <recommendedName>
        <fullName evidence="1">non-specific serine/threonine protein kinase</fullName>
        <ecNumber evidence="1">2.7.11.1</ecNumber>
    </recommendedName>
</protein>
<evidence type="ECO:0000256" key="3">
    <source>
        <dbReference type="ARBA" id="ARBA00022679"/>
    </source>
</evidence>
<name>A0A2P5XZX4_GOSBA</name>
<evidence type="ECO:0000256" key="8">
    <source>
        <dbReference type="ARBA" id="ARBA00048679"/>
    </source>
</evidence>
<dbReference type="InterPro" id="IPR001245">
    <property type="entry name" value="Ser-Thr/Tyr_kinase_cat_dom"/>
</dbReference>
<dbReference type="OrthoDB" id="1901179at2759"/>
<dbReference type="AlphaFoldDB" id="A0A2P5XZX4"/>
<sequence length="90" mass="10251">MFFHTWFVIQAQAVEMNRMKRVETIKGITHALSYLHFDCSRPAVHRDISSNIVLLNSSFKAFIADFGAAQVVEMNQTKRVEIIKGIVLAL</sequence>
<dbReference type="GO" id="GO:0005524">
    <property type="term" value="F:ATP binding"/>
    <property type="evidence" value="ECO:0007669"/>
    <property type="project" value="UniProtKB-KW"/>
</dbReference>
<proteinExistence type="predicted"/>
<dbReference type="InterPro" id="IPR000719">
    <property type="entry name" value="Prot_kinase_dom"/>
</dbReference>
<dbReference type="InterPro" id="IPR011009">
    <property type="entry name" value="Kinase-like_dom_sf"/>
</dbReference>
<dbReference type="Gene3D" id="1.10.510.10">
    <property type="entry name" value="Transferase(Phosphotransferase) domain 1"/>
    <property type="match status" value="1"/>
</dbReference>
<evidence type="ECO:0000313" key="11">
    <source>
        <dbReference type="Proteomes" id="UP000239757"/>
    </source>
</evidence>
<evidence type="ECO:0000256" key="6">
    <source>
        <dbReference type="ARBA" id="ARBA00022840"/>
    </source>
</evidence>
<dbReference type="Pfam" id="PF07714">
    <property type="entry name" value="PK_Tyr_Ser-Thr"/>
    <property type="match status" value="1"/>
</dbReference>
<keyword evidence="2" id="KW-0723">Serine/threonine-protein kinase</keyword>
<organism evidence="10 11">
    <name type="scientific">Gossypium barbadense</name>
    <name type="common">Sea Island cotton</name>
    <name type="synonym">Hibiscus barbadensis</name>
    <dbReference type="NCBI Taxonomy" id="3634"/>
    <lineage>
        <taxon>Eukaryota</taxon>
        <taxon>Viridiplantae</taxon>
        <taxon>Streptophyta</taxon>
        <taxon>Embryophyta</taxon>
        <taxon>Tracheophyta</taxon>
        <taxon>Spermatophyta</taxon>
        <taxon>Magnoliopsida</taxon>
        <taxon>eudicotyledons</taxon>
        <taxon>Gunneridae</taxon>
        <taxon>Pentapetalae</taxon>
        <taxon>rosids</taxon>
        <taxon>malvids</taxon>
        <taxon>Malvales</taxon>
        <taxon>Malvaceae</taxon>
        <taxon>Malvoideae</taxon>
        <taxon>Gossypium</taxon>
    </lineage>
</organism>
<evidence type="ECO:0000256" key="4">
    <source>
        <dbReference type="ARBA" id="ARBA00022741"/>
    </source>
</evidence>
<keyword evidence="3" id="KW-0808">Transferase</keyword>
<accession>A0A2P5XZX4</accession>
<evidence type="ECO:0000256" key="1">
    <source>
        <dbReference type="ARBA" id="ARBA00012513"/>
    </source>
</evidence>
<comment type="catalytic activity">
    <reaction evidence="7">
        <text>L-threonyl-[protein] + ATP = O-phospho-L-threonyl-[protein] + ADP + H(+)</text>
        <dbReference type="Rhea" id="RHEA:46608"/>
        <dbReference type="Rhea" id="RHEA-COMP:11060"/>
        <dbReference type="Rhea" id="RHEA-COMP:11605"/>
        <dbReference type="ChEBI" id="CHEBI:15378"/>
        <dbReference type="ChEBI" id="CHEBI:30013"/>
        <dbReference type="ChEBI" id="CHEBI:30616"/>
        <dbReference type="ChEBI" id="CHEBI:61977"/>
        <dbReference type="ChEBI" id="CHEBI:456216"/>
        <dbReference type="EC" id="2.7.11.1"/>
    </reaction>
</comment>
<dbReference type="SUPFAM" id="SSF56112">
    <property type="entry name" value="Protein kinase-like (PK-like)"/>
    <property type="match status" value="1"/>
</dbReference>
<dbReference type="EMBL" id="KZ663943">
    <property type="protein sequence ID" value="PPS08851.1"/>
    <property type="molecule type" value="Genomic_DNA"/>
</dbReference>
<dbReference type="PROSITE" id="PS50011">
    <property type="entry name" value="PROTEIN_KINASE_DOM"/>
    <property type="match status" value="1"/>
</dbReference>